<sequence>MNNVAVMYHYIRERNGWRGIFPLSPQDFSHQIDTLSKTYDIISLDQMDIPRSRPWCILTFDDGTKDQYVNAFDILKRKGIPAYFTVMSGPLVSGVVPMMHLVHTVLSFVSDEEIWELIRLKHDTTGIEEASTIYSYELDRLRRYNKYMLNVKLTTEEATEILGSVFDTLFSDRAKFIDDFYLTEQEIKHMHREGMTIGVHCHKHQPYCGNPQQFYDREIKPCRDYLKNVLGSSPEWYTPAFGGGVHHKAMREQLTPILVANGFKGAFSTVSKEVPQAREFWIDRIDCSKLLHAKINY</sequence>
<dbReference type="Gene3D" id="3.20.20.370">
    <property type="entry name" value="Glycoside hydrolase/deacetylase"/>
    <property type="match status" value="1"/>
</dbReference>
<dbReference type="RefSeq" id="WP_183563290.1">
    <property type="nucleotide sequence ID" value="NZ_CBCSLB010000006.1"/>
</dbReference>
<keyword evidence="2" id="KW-0732">Signal</keyword>
<evidence type="ECO:0000313" key="4">
    <source>
        <dbReference type="EMBL" id="MBB3152856.1"/>
    </source>
</evidence>
<comment type="caution">
    <text evidence="4">The sequence shown here is derived from an EMBL/GenBank/DDBJ whole genome shotgun (WGS) entry which is preliminary data.</text>
</comment>
<dbReference type="PANTHER" id="PTHR34216:SF3">
    <property type="entry name" value="POLY-BETA-1,6-N-ACETYL-D-GLUCOSAMINE N-DEACETYLASE"/>
    <property type="match status" value="1"/>
</dbReference>
<evidence type="ECO:0000256" key="2">
    <source>
        <dbReference type="ARBA" id="ARBA00022729"/>
    </source>
</evidence>
<evidence type="ECO:0000313" key="5">
    <source>
        <dbReference type="Proteomes" id="UP000518605"/>
    </source>
</evidence>
<name>A0A7W5C848_9BACL</name>
<evidence type="ECO:0000259" key="3">
    <source>
        <dbReference type="Pfam" id="PF01522"/>
    </source>
</evidence>
<dbReference type="Pfam" id="PF01522">
    <property type="entry name" value="Polysacc_deac_1"/>
    <property type="match status" value="1"/>
</dbReference>
<dbReference type="Proteomes" id="UP000518605">
    <property type="component" value="Unassembled WGS sequence"/>
</dbReference>
<gene>
    <name evidence="4" type="ORF">FHS16_002913</name>
</gene>
<proteinExistence type="predicted"/>
<organism evidence="4 5">
    <name type="scientific">Paenibacillus endophyticus</name>
    <dbReference type="NCBI Taxonomy" id="1294268"/>
    <lineage>
        <taxon>Bacteria</taxon>
        <taxon>Bacillati</taxon>
        <taxon>Bacillota</taxon>
        <taxon>Bacilli</taxon>
        <taxon>Bacillales</taxon>
        <taxon>Paenibacillaceae</taxon>
        <taxon>Paenibacillus</taxon>
    </lineage>
</organism>
<dbReference type="SUPFAM" id="SSF88713">
    <property type="entry name" value="Glycoside hydrolase/deacetylase"/>
    <property type="match status" value="1"/>
</dbReference>
<dbReference type="PANTHER" id="PTHR34216">
    <property type="match status" value="1"/>
</dbReference>
<dbReference type="GO" id="GO:0005975">
    <property type="term" value="P:carbohydrate metabolic process"/>
    <property type="evidence" value="ECO:0007669"/>
    <property type="project" value="InterPro"/>
</dbReference>
<comment type="subcellular location">
    <subcellularLocation>
        <location evidence="1">Secreted</location>
    </subcellularLocation>
</comment>
<dbReference type="InterPro" id="IPR002509">
    <property type="entry name" value="NODB_dom"/>
</dbReference>
<feature type="domain" description="NodB homology" evidence="3">
    <location>
        <begin position="184"/>
        <end position="243"/>
    </location>
</feature>
<dbReference type="AlphaFoldDB" id="A0A7W5C848"/>
<dbReference type="InterPro" id="IPR051398">
    <property type="entry name" value="Polysacch_Deacetylase"/>
</dbReference>
<accession>A0A7W5C848</accession>
<dbReference type="GO" id="GO:0016810">
    <property type="term" value="F:hydrolase activity, acting on carbon-nitrogen (but not peptide) bonds"/>
    <property type="evidence" value="ECO:0007669"/>
    <property type="project" value="InterPro"/>
</dbReference>
<dbReference type="InterPro" id="IPR011330">
    <property type="entry name" value="Glyco_hydro/deAcase_b/a-brl"/>
</dbReference>
<dbReference type="EMBL" id="JACHXW010000007">
    <property type="protein sequence ID" value="MBB3152856.1"/>
    <property type="molecule type" value="Genomic_DNA"/>
</dbReference>
<evidence type="ECO:0000256" key="1">
    <source>
        <dbReference type="ARBA" id="ARBA00004613"/>
    </source>
</evidence>
<keyword evidence="5" id="KW-1185">Reference proteome</keyword>
<protein>
    <submittedName>
        <fullName evidence="4">Peptidoglycan/xylan/chitin deacetylase (PgdA/CDA1 family)</fullName>
    </submittedName>
</protein>
<reference evidence="4 5" key="1">
    <citation type="submission" date="2020-08" db="EMBL/GenBank/DDBJ databases">
        <title>Genomic Encyclopedia of Type Strains, Phase III (KMG-III): the genomes of soil and plant-associated and newly described type strains.</title>
        <authorList>
            <person name="Whitman W."/>
        </authorList>
    </citation>
    <scope>NUCLEOTIDE SEQUENCE [LARGE SCALE GENOMIC DNA]</scope>
    <source>
        <strain evidence="4 5">CECT 8234</strain>
    </source>
</reference>
<dbReference type="GO" id="GO:0005576">
    <property type="term" value="C:extracellular region"/>
    <property type="evidence" value="ECO:0007669"/>
    <property type="project" value="UniProtKB-SubCell"/>
</dbReference>